<evidence type="ECO:0000313" key="2">
    <source>
        <dbReference type="EMBL" id="MFC4533601.1"/>
    </source>
</evidence>
<evidence type="ECO:0000313" key="3">
    <source>
        <dbReference type="Proteomes" id="UP001596004"/>
    </source>
</evidence>
<reference evidence="3" key="1">
    <citation type="journal article" date="2019" name="Int. J. Syst. Evol. Microbiol.">
        <title>The Global Catalogue of Microorganisms (GCM) 10K type strain sequencing project: providing services to taxonomists for standard genome sequencing and annotation.</title>
        <authorList>
            <consortium name="The Broad Institute Genomics Platform"/>
            <consortium name="The Broad Institute Genome Sequencing Center for Infectious Disease"/>
            <person name="Wu L."/>
            <person name="Ma J."/>
        </authorList>
    </citation>
    <scope>NUCLEOTIDE SEQUENCE [LARGE SCALE GENOMIC DNA]</scope>
    <source>
        <strain evidence="3">CGMCC 4.7132</strain>
    </source>
</reference>
<sequence length="59" mass="6276">MSFNDDAGAGTEDALDEPQLPRHLAALVGALQGPADLGVHHDRYLTYPHHEQSDGAIIA</sequence>
<dbReference type="RefSeq" id="WP_380843217.1">
    <property type="nucleotide sequence ID" value="NZ_JBHSFP010000016.1"/>
</dbReference>
<feature type="region of interest" description="Disordered" evidence="1">
    <location>
        <begin position="1"/>
        <end position="20"/>
    </location>
</feature>
<name>A0ABV9CKL9_9ACTN</name>
<dbReference type="EMBL" id="JBHSFP010000016">
    <property type="protein sequence ID" value="MFC4533601.1"/>
    <property type="molecule type" value="Genomic_DNA"/>
</dbReference>
<proteinExistence type="predicted"/>
<comment type="caution">
    <text evidence="2">The sequence shown here is derived from an EMBL/GenBank/DDBJ whole genome shotgun (WGS) entry which is preliminary data.</text>
</comment>
<organism evidence="2 3">
    <name type="scientific">Sphaerisporangium dianthi</name>
    <dbReference type="NCBI Taxonomy" id="1436120"/>
    <lineage>
        <taxon>Bacteria</taxon>
        <taxon>Bacillati</taxon>
        <taxon>Actinomycetota</taxon>
        <taxon>Actinomycetes</taxon>
        <taxon>Streptosporangiales</taxon>
        <taxon>Streptosporangiaceae</taxon>
        <taxon>Sphaerisporangium</taxon>
    </lineage>
</organism>
<evidence type="ECO:0000256" key="1">
    <source>
        <dbReference type="SAM" id="MobiDB-lite"/>
    </source>
</evidence>
<gene>
    <name evidence="2" type="ORF">ACFO60_22760</name>
</gene>
<keyword evidence="3" id="KW-1185">Reference proteome</keyword>
<accession>A0ABV9CKL9</accession>
<protein>
    <submittedName>
        <fullName evidence="2">Uncharacterized protein</fullName>
    </submittedName>
</protein>
<dbReference type="Proteomes" id="UP001596004">
    <property type="component" value="Unassembled WGS sequence"/>
</dbReference>